<dbReference type="Proteomes" id="UP001211907">
    <property type="component" value="Unassembled WGS sequence"/>
</dbReference>
<sequence>MTGKRSPASLSTSSVSTVATCGVLYSVTLRRMRTVPAFVCVLAAATVVKGINIKSYGHIVPNVHGNSLAAVVACNSTYAVTSADGQTCVQIEAATGVNVETLKSLNSDLNCSSIVPLNTYLCLTEASSASSVNCLLSYLLHEDDLCSALQSAYDLDSTSFLLLNPDLDCSVPAANTLACLEGTFGSSSSLISGEDNSAGTVDVTHAASCSGYYTVASSTACLDAVSATGISLTDLATWNTGLNCWGLSQNDTLCTAVNSSVQAVFTLPSPTSSKSTAITSLEIIAGSTTSTNTIDNTSAVTSTVQPAAATTATTTTTTTTFQPVAVSIQPTTTTTTTIDAPVVETSTAAASPAAVQSQSSTSTVIQASSSDGSYTVSWNWFTGPTSDCDSSITATEYNTGYYAGAQKTSSGTIPCGETGTFTYNGVSVSVVYAWQTTGGSGYHELTPQAFAKLIGSSANVADYSTPQAYQTAINDPGRIIATCSGVC</sequence>
<keyword evidence="1" id="KW-0147">Chitin-binding</keyword>
<evidence type="ECO:0000256" key="2">
    <source>
        <dbReference type="ARBA" id="ARBA00023026"/>
    </source>
</evidence>
<dbReference type="GO" id="GO:0008061">
    <property type="term" value="F:chitin binding"/>
    <property type="evidence" value="ECO:0007669"/>
    <property type="project" value="UniProtKB-KW"/>
</dbReference>
<feature type="domain" description="LysM" evidence="3">
    <location>
        <begin position="76"/>
        <end position="122"/>
    </location>
</feature>
<dbReference type="InterPro" id="IPR036779">
    <property type="entry name" value="LysM_dom_sf"/>
</dbReference>
<dbReference type="PANTHER" id="PTHR34997:SF1">
    <property type="entry name" value="PEPTIDOGLYCAN-BINDING LYSIN DOMAIN"/>
    <property type="match status" value="1"/>
</dbReference>
<keyword evidence="2" id="KW-0843">Virulence</keyword>
<dbReference type="Pfam" id="PF01476">
    <property type="entry name" value="LysM"/>
    <property type="match status" value="1"/>
</dbReference>
<dbReference type="Gene3D" id="3.10.350.10">
    <property type="entry name" value="LysM domain"/>
    <property type="match status" value="2"/>
</dbReference>
<accession>A0AAD5T8Q8</accession>
<organism evidence="4 5">
    <name type="scientific">Physocladia obscura</name>
    <dbReference type="NCBI Taxonomy" id="109957"/>
    <lineage>
        <taxon>Eukaryota</taxon>
        <taxon>Fungi</taxon>
        <taxon>Fungi incertae sedis</taxon>
        <taxon>Chytridiomycota</taxon>
        <taxon>Chytridiomycota incertae sedis</taxon>
        <taxon>Chytridiomycetes</taxon>
        <taxon>Chytridiales</taxon>
        <taxon>Chytriomycetaceae</taxon>
        <taxon>Physocladia</taxon>
    </lineage>
</organism>
<evidence type="ECO:0000313" key="5">
    <source>
        <dbReference type="Proteomes" id="UP001211907"/>
    </source>
</evidence>
<dbReference type="PROSITE" id="PS51782">
    <property type="entry name" value="LYSM"/>
    <property type="match status" value="1"/>
</dbReference>
<keyword evidence="5" id="KW-1185">Reference proteome</keyword>
<name>A0AAD5T8Q8_9FUNG</name>
<dbReference type="EMBL" id="JADGJH010000111">
    <property type="protein sequence ID" value="KAJ3137635.1"/>
    <property type="molecule type" value="Genomic_DNA"/>
</dbReference>
<dbReference type="PANTHER" id="PTHR34997">
    <property type="entry name" value="AM15"/>
    <property type="match status" value="1"/>
</dbReference>
<comment type="caution">
    <text evidence="4">The sequence shown here is derived from an EMBL/GenBank/DDBJ whole genome shotgun (WGS) entry which is preliminary data.</text>
</comment>
<protein>
    <recommendedName>
        <fullName evidence="3">LysM domain-containing protein</fullName>
    </recommendedName>
</protein>
<dbReference type="AlphaFoldDB" id="A0AAD5T8Q8"/>
<gene>
    <name evidence="4" type="ORF">HK100_000547</name>
</gene>
<dbReference type="InterPro" id="IPR018392">
    <property type="entry name" value="LysM"/>
</dbReference>
<reference evidence="4" key="1">
    <citation type="submission" date="2020-05" db="EMBL/GenBank/DDBJ databases">
        <title>Phylogenomic resolution of chytrid fungi.</title>
        <authorList>
            <person name="Stajich J.E."/>
            <person name="Amses K."/>
            <person name="Simmons R."/>
            <person name="Seto K."/>
            <person name="Myers J."/>
            <person name="Bonds A."/>
            <person name="Quandt C.A."/>
            <person name="Barry K."/>
            <person name="Liu P."/>
            <person name="Grigoriev I."/>
            <person name="Longcore J.E."/>
            <person name="James T.Y."/>
        </authorList>
    </citation>
    <scope>NUCLEOTIDE SEQUENCE</scope>
    <source>
        <strain evidence="4">JEL0513</strain>
    </source>
</reference>
<evidence type="ECO:0000259" key="3">
    <source>
        <dbReference type="PROSITE" id="PS51782"/>
    </source>
</evidence>
<evidence type="ECO:0000256" key="1">
    <source>
        <dbReference type="ARBA" id="ARBA00022669"/>
    </source>
</evidence>
<dbReference type="InterPro" id="IPR052210">
    <property type="entry name" value="LysM1-like"/>
</dbReference>
<proteinExistence type="predicted"/>
<evidence type="ECO:0000313" key="4">
    <source>
        <dbReference type="EMBL" id="KAJ3137635.1"/>
    </source>
</evidence>